<protein>
    <submittedName>
        <fullName evidence="1">ADP-ribosylglycohydrolase family protein</fullName>
    </submittedName>
</protein>
<evidence type="ECO:0000313" key="1">
    <source>
        <dbReference type="EMBL" id="MCL1629458.1"/>
    </source>
</evidence>
<dbReference type="SUPFAM" id="SSF101478">
    <property type="entry name" value="ADP-ribosylglycohydrolase"/>
    <property type="match status" value="1"/>
</dbReference>
<dbReference type="PANTHER" id="PTHR16222:SF12">
    <property type="entry name" value="ADP-RIBOSYLGLYCOHYDROLASE-RELATED"/>
    <property type="match status" value="1"/>
</dbReference>
<reference evidence="1 2" key="1">
    <citation type="submission" date="2022-05" db="EMBL/GenBank/DDBJ databases">
        <title>Seasonal and diel survey of microbial diversity of the Tyrrhenian coast.</title>
        <authorList>
            <person name="Gattoni G."/>
            <person name="Corral P."/>
        </authorList>
    </citation>
    <scope>NUCLEOTIDE SEQUENCE [LARGE SCALE GENOMIC DNA]</scope>
    <source>
        <strain evidence="1 2">V10</strain>
    </source>
</reference>
<dbReference type="Proteomes" id="UP001202550">
    <property type="component" value="Unassembled WGS sequence"/>
</dbReference>
<dbReference type="InterPro" id="IPR036705">
    <property type="entry name" value="Ribosyl_crysJ1_sf"/>
</dbReference>
<name>A0ABT0M487_9RHOB</name>
<keyword evidence="2" id="KW-1185">Reference proteome</keyword>
<dbReference type="InterPro" id="IPR005502">
    <property type="entry name" value="Ribosyl_crysJ1"/>
</dbReference>
<gene>
    <name evidence="1" type="ORF">M3N55_12025</name>
</gene>
<accession>A0ABT0M487</accession>
<proteinExistence type="predicted"/>
<dbReference type="PANTHER" id="PTHR16222">
    <property type="entry name" value="ADP-RIBOSYLGLYCOHYDROLASE"/>
    <property type="match status" value="1"/>
</dbReference>
<evidence type="ECO:0000313" key="2">
    <source>
        <dbReference type="Proteomes" id="UP001202550"/>
    </source>
</evidence>
<dbReference type="InterPro" id="IPR050792">
    <property type="entry name" value="ADP-ribosylglycohydrolase"/>
</dbReference>
<dbReference type="EMBL" id="JALZWP010000012">
    <property type="protein sequence ID" value="MCL1629458.1"/>
    <property type="molecule type" value="Genomic_DNA"/>
</dbReference>
<comment type="caution">
    <text evidence="1">The sequence shown here is derived from an EMBL/GenBank/DDBJ whole genome shotgun (WGS) entry which is preliminary data.</text>
</comment>
<dbReference type="Pfam" id="PF03747">
    <property type="entry name" value="ADP_ribosyl_GH"/>
    <property type="match status" value="1"/>
</dbReference>
<organism evidence="1 2">
    <name type="scientific">Roseinatronobacter domitianus</name>
    <dbReference type="NCBI Taxonomy" id="2940293"/>
    <lineage>
        <taxon>Bacteria</taxon>
        <taxon>Pseudomonadati</taxon>
        <taxon>Pseudomonadota</taxon>
        <taxon>Alphaproteobacteria</taxon>
        <taxon>Rhodobacterales</taxon>
        <taxon>Paracoccaceae</taxon>
        <taxon>Roseinatronobacter</taxon>
    </lineage>
</organism>
<sequence>SRGSFELVTGMRSGGVFKLPAGAWTDDTAMALCLADSLLAAPELDHQDLLDRFCDWAANGANTSTGVCVGIGQNTLRVLGNYHRTGALRAPETRQKSDGNGALMRLAPVPVRHWRDLGVVRRVAGEQSRTTHYSDISAGACELTAVILAGLISGRTWREALVVPQDPSWPDIVKGLDPATDWQARPRDSISSSGFVIHTLEAALWAVDNTSSFEEAVLRAVNLGDDADSVGAVAGQLAGARYGLGAIPAGWRQELVGTEKIEKVGRALFAASHE</sequence>
<dbReference type="RefSeq" id="WP_249059377.1">
    <property type="nucleotide sequence ID" value="NZ_JALZWP010000012.1"/>
</dbReference>
<dbReference type="Gene3D" id="1.10.4080.10">
    <property type="entry name" value="ADP-ribosylation/Crystallin J1"/>
    <property type="match status" value="1"/>
</dbReference>
<feature type="non-terminal residue" evidence="1">
    <location>
        <position position="1"/>
    </location>
</feature>